<feature type="transmembrane region" description="Helical" evidence="1">
    <location>
        <begin position="454"/>
        <end position="475"/>
    </location>
</feature>
<feature type="transmembrane region" description="Helical" evidence="1">
    <location>
        <begin position="360"/>
        <end position="382"/>
    </location>
</feature>
<dbReference type="Pfam" id="PF09913">
    <property type="entry name" value="DUF2142"/>
    <property type="match status" value="1"/>
</dbReference>
<evidence type="ECO:0000313" key="3">
    <source>
        <dbReference type="Proteomes" id="UP001149140"/>
    </source>
</evidence>
<keyword evidence="1" id="KW-1133">Transmembrane helix</keyword>
<proteinExistence type="predicted"/>
<sequence length="480" mass="51022">MPRGIAHPLAPLLAVAALLTVAWTFAIAPLQGPDEPAHFNYAQHLAETGHKPSVYGGPHPDSSQTANALVQLNLSQLAGVFDARPAWSKLEERHFDETIKTLGRKGAKDGSGPNPLAKNPPLYYAFAAVPYWIGSIGSFWDRLVVMRLASGLLFLLAVTCTWFAAAELFAAVWPRVIATGSFALLPQMTALSGAINADNLLIAVWSAFTWAALRFVCRGPSVTRILALCALAGASLLTHGRGIAILPALVIVLAAGLVRARPGLLRTARQLAPGLALLAAIALVYRFLLTPTGGAYGGEVTLTHGGALTIPGFISDVWQFYLPRLPSMAPSVGAGYGYRQMYIESFFGRFATLEVGYSSLVYNLIQLACGVGLIGLVLAAAGRWSTLRRRWPEVVTVAAIALSMIILLHVASYRALVISADPLITGRYLLPIAGVFGLVVAFVVTSLRPRVSALAGTFVLSGLLVLNLGGLLLTFTRFYG</sequence>
<dbReference type="InterPro" id="IPR018674">
    <property type="entry name" value="DUF2142_membrane"/>
</dbReference>
<feature type="transmembrane region" description="Helical" evidence="1">
    <location>
        <begin position="225"/>
        <end position="258"/>
    </location>
</feature>
<reference evidence="2" key="1">
    <citation type="submission" date="2022-10" db="EMBL/GenBank/DDBJ databases">
        <title>The WGS of Solirubrobacter ginsenosidimutans DSM 21036.</title>
        <authorList>
            <person name="Jiang Z."/>
        </authorList>
    </citation>
    <scope>NUCLEOTIDE SEQUENCE</scope>
    <source>
        <strain evidence="2">DSM 21036</strain>
    </source>
</reference>
<dbReference type="AlphaFoldDB" id="A0A9X3S4R0"/>
<name>A0A9X3S4R0_9ACTN</name>
<dbReference type="Proteomes" id="UP001149140">
    <property type="component" value="Unassembled WGS sequence"/>
</dbReference>
<keyword evidence="1" id="KW-0812">Transmembrane</keyword>
<feature type="transmembrane region" description="Helical" evidence="1">
    <location>
        <begin position="193"/>
        <end position="213"/>
    </location>
</feature>
<feature type="transmembrane region" description="Helical" evidence="1">
    <location>
        <begin position="270"/>
        <end position="288"/>
    </location>
</feature>
<feature type="transmembrane region" description="Helical" evidence="1">
    <location>
        <begin position="122"/>
        <end position="140"/>
    </location>
</feature>
<protein>
    <submittedName>
        <fullName evidence="2">DUF2142 domain-containing protein</fullName>
    </submittedName>
</protein>
<feature type="transmembrane region" description="Helical" evidence="1">
    <location>
        <begin position="428"/>
        <end position="447"/>
    </location>
</feature>
<dbReference type="EMBL" id="JAPDOD010000037">
    <property type="protein sequence ID" value="MDA0164762.1"/>
    <property type="molecule type" value="Genomic_DNA"/>
</dbReference>
<feature type="transmembrane region" description="Helical" evidence="1">
    <location>
        <begin position="152"/>
        <end position="173"/>
    </location>
</feature>
<gene>
    <name evidence="2" type="ORF">OM076_31125</name>
</gene>
<organism evidence="2 3">
    <name type="scientific">Solirubrobacter ginsenosidimutans</name>
    <dbReference type="NCBI Taxonomy" id="490573"/>
    <lineage>
        <taxon>Bacteria</taxon>
        <taxon>Bacillati</taxon>
        <taxon>Actinomycetota</taxon>
        <taxon>Thermoleophilia</taxon>
        <taxon>Solirubrobacterales</taxon>
        <taxon>Solirubrobacteraceae</taxon>
        <taxon>Solirubrobacter</taxon>
    </lineage>
</organism>
<keyword evidence="3" id="KW-1185">Reference proteome</keyword>
<accession>A0A9X3S4R0</accession>
<comment type="caution">
    <text evidence="2">The sequence shown here is derived from an EMBL/GenBank/DDBJ whole genome shotgun (WGS) entry which is preliminary data.</text>
</comment>
<keyword evidence="1" id="KW-0472">Membrane</keyword>
<evidence type="ECO:0000256" key="1">
    <source>
        <dbReference type="SAM" id="Phobius"/>
    </source>
</evidence>
<evidence type="ECO:0000313" key="2">
    <source>
        <dbReference type="EMBL" id="MDA0164762.1"/>
    </source>
</evidence>
<feature type="transmembrane region" description="Helical" evidence="1">
    <location>
        <begin position="394"/>
        <end position="416"/>
    </location>
</feature>
<dbReference type="RefSeq" id="WP_270044012.1">
    <property type="nucleotide sequence ID" value="NZ_JAPDOD010000037.1"/>
</dbReference>